<gene>
    <name evidence="2" type="ordered locus">SCATT_17190</name>
</gene>
<accession>G8WP57</accession>
<name>G8WP57_STREN</name>
<dbReference type="KEGG" id="scy:SCATT_17190"/>
<keyword evidence="3" id="KW-1185">Reference proteome</keyword>
<dbReference type="HOGENOM" id="CLU_3296987_0_0_11"/>
<evidence type="ECO:0000313" key="3">
    <source>
        <dbReference type="Proteomes" id="UP000007842"/>
    </source>
</evidence>
<protein>
    <submittedName>
        <fullName evidence="2">Uncharacterized protein</fullName>
    </submittedName>
</protein>
<evidence type="ECO:0000313" key="2">
    <source>
        <dbReference type="EMBL" id="AEW94090.1"/>
    </source>
</evidence>
<reference evidence="3" key="1">
    <citation type="submission" date="2011-12" db="EMBL/GenBank/DDBJ databases">
        <title>Complete genome sequence of Streptomyces cattleya strain DSM 46488.</title>
        <authorList>
            <person name="Ou H.-Y."/>
            <person name="Li P."/>
            <person name="Zhao C."/>
            <person name="O'Hagan D."/>
            <person name="Deng Z."/>
        </authorList>
    </citation>
    <scope>NUCLEOTIDE SEQUENCE [LARGE SCALE GENOMIC DNA]</scope>
    <source>
        <strain evidence="3">ATCC 35852 / DSM 46488 / JCM 4925 / NBRC 14057 / NRRL 8057</strain>
    </source>
</reference>
<feature type="region of interest" description="Disordered" evidence="1">
    <location>
        <begin position="1"/>
        <end position="40"/>
    </location>
</feature>
<dbReference type="AlphaFoldDB" id="G8WP57"/>
<dbReference type="EMBL" id="CP003219">
    <property type="protein sequence ID" value="AEW94090.1"/>
    <property type="molecule type" value="Genomic_DNA"/>
</dbReference>
<organism evidence="2 3">
    <name type="scientific">Streptantibioticus cattleyicolor (strain ATCC 35852 / DSM 46488 / JCM 4925 / NBRC 14057 / NRRL 8057)</name>
    <name type="common">Streptomyces cattleya</name>
    <dbReference type="NCBI Taxonomy" id="1003195"/>
    <lineage>
        <taxon>Bacteria</taxon>
        <taxon>Bacillati</taxon>
        <taxon>Actinomycetota</taxon>
        <taxon>Actinomycetes</taxon>
        <taxon>Kitasatosporales</taxon>
        <taxon>Streptomycetaceae</taxon>
        <taxon>Streptantibioticus</taxon>
    </lineage>
</organism>
<proteinExistence type="predicted"/>
<dbReference type="Proteomes" id="UP000007842">
    <property type="component" value="Chromosome"/>
</dbReference>
<evidence type="ECO:0000256" key="1">
    <source>
        <dbReference type="SAM" id="MobiDB-lite"/>
    </source>
</evidence>
<sequence length="40" mass="4310">MNVSEMSRAGFLSQSSTRKGSYVSGASPLRACPSEYDRPV</sequence>